<organism evidence="2">
    <name type="scientific">Guillardia theta (strain CCMP2712)</name>
    <name type="common">Cryptophyte</name>
    <dbReference type="NCBI Taxonomy" id="905079"/>
    <lineage>
        <taxon>Eukaryota</taxon>
        <taxon>Cryptophyceae</taxon>
        <taxon>Pyrenomonadales</taxon>
        <taxon>Geminigeraceae</taxon>
        <taxon>Guillardia</taxon>
    </lineage>
</organism>
<dbReference type="AlphaFoldDB" id="L1JG17"/>
<dbReference type="RefSeq" id="XP_005834020.1">
    <property type="nucleotide sequence ID" value="XM_005833963.1"/>
</dbReference>
<feature type="region of interest" description="Disordered" evidence="1">
    <location>
        <begin position="102"/>
        <end position="122"/>
    </location>
</feature>
<dbReference type="KEGG" id="gtt:GUITHDRAFT_106953"/>
<name>L1JG17_GUITC</name>
<dbReference type="HOGENOM" id="CLU_2031131_0_0_1"/>
<feature type="region of interest" description="Disordered" evidence="1">
    <location>
        <begin position="1"/>
        <end position="30"/>
    </location>
</feature>
<dbReference type="PaxDb" id="55529-EKX47040"/>
<gene>
    <name evidence="2" type="ORF">GUITHDRAFT_106953</name>
</gene>
<feature type="compositionally biased region" description="Polar residues" evidence="1">
    <location>
        <begin position="1"/>
        <end position="13"/>
    </location>
</feature>
<sequence>MQLSVSLNVSADETQVHPAREEVAKKAEAKSGNLEQKMQLMDLISERESLLLEKTKLLENLRVEREKLYRMEASQMQMQAESQRFRAENLTLQERLKQLKDEVDQQKAASVPANQMDALQKE</sequence>
<dbReference type="EnsemblProtists" id="EKX47040">
    <property type="protein sequence ID" value="EKX47040"/>
    <property type="gene ID" value="GUITHDRAFT_106953"/>
</dbReference>
<reference evidence="2 4" key="1">
    <citation type="journal article" date="2012" name="Nature">
        <title>Algal genomes reveal evolutionary mosaicism and the fate of nucleomorphs.</title>
        <authorList>
            <consortium name="DOE Joint Genome Institute"/>
            <person name="Curtis B.A."/>
            <person name="Tanifuji G."/>
            <person name="Burki F."/>
            <person name="Gruber A."/>
            <person name="Irimia M."/>
            <person name="Maruyama S."/>
            <person name="Arias M.C."/>
            <person name="Ball S.G."/>
            <person name="Gile G.H."/>
            <person name="Hirakawa Y."/>
            <person name="Hopkins J.F."/>
            <person name="Kuo A."/>
            <person name="Rensing S.A."/>
            <person name="Schmutz J."/>
            <person name="Symeonidi A."/>
            <person name="Elias M."/>
            <person name="Eveleigh R.J."/>
            <person name="Herman E.K."/>
            <person name="Klute M.J."/>
            <person name="Nakayama T."/>
            <person name="Obornik M."/>
            <person name="Reyes-Prieto A."/>
            <person name="Armbrust E.V."/>
            <person name="Aves S.J."/>
            <person name="Beiko R.G."/>
            <person name="Coutinho P."/>
            <person name="Dacks J.B."/>
            <person name="Durnford D.G."/>
            <person name="Fast N.M."/>
            <person name="Green B.R."/>
            <person name="Grisdale C.J."/>
            <person name="Hempel F."/>
            <person name="Henrissat B."/>
            <person name="Hoppner M.P."/>
            <person name="Ishida K."/>
            <person name="Kim E."/>
            <person name="Koreny L."/>
            <person name="Kroth P.G."/>
            <person name="Liu Y."/>
            <person name="Malik S.B."/>
            <person name="Maier U.G."/>
            <person name="McRose D."/>
            <person name="Mock T."/>
            <person name="Neilson J.A."/>
            <person name="Onodera N.T."/>
            <person name="Poole A.M."/>
            <person name="Pritham E.J."/>
            <person name="Richards T.A."/>
            <person name="Rocap G."/>
            <person name="Roy S.W."/>
            <person name="Sarai C."/>
            <person name="Schaack S."/>
            <person name="Shirato S."/>
            <person name="Slamovits C.H."/>
            <person name="Spencer D.F."/>
            <person name="Suzuki S."/>
            <person name="Worden A.Z."/>
            <person name="Zauner S."/>
            <person name="Barry K."/>
            <person name="Bell C."/>
            <person name="Bharti A.K."/>
            <person name="Crow J.A."/>
            <person name="Grimwood J."/>
            <person name="Kramer R."/>
            <person name="Lindquist E."/>
            <person name="Lucas S."/>
            <person name="Salamov A."/>
            <person name="McFadden G.I."/>
            <person name="Lane C.E."/>
            <person name="Keeling P.J."/>
            <person name="Gray M.W."/>
            <person name="Grigoriev I.V."/>
            <person name="Archibald J.M."/>
        </authorList>
    </citation>
    <scope>NUCLEOTIDE SEQUENCE</scope>
    <source>
        <strain evidence="2 4">CCMP2712</strain>
    </source>
</reference>
<evidence type="ECO:0000313" key="3">
    <source>
        <dbReference type="EnsemblProtists" id="EKX47040"/>
    </source>
</evidence>
<proteinExistence type="predicted"/>
<accession>L1JG17</accession>
<dbReference type="GeneID" id="17303787"/>
<feature type="compositionally biased region" description="Basic and acidic residues" evidence="1">
    <location>
        <begin position="14"/>
        <end position="29"/>
    </location>
</feature>
<evidence type="ECO:0000256" key="1">
    <source>
        <dbReference type="SAM" id="MobiDB-lite"/>
    </source>
</evidence>
<protein>
    <submittedName>
        <fullName evidence="2 3">Uncharacterized protein</fullName>
    </submittedName>
</protein>
<evidence type="ECO:0000313" key="2">
    <source>
        <dbReference type="EMBL" id="EKX47040.1"/>
    </source>
</evidence>
<keyword evidence="4" id="KW-1185">Reference proteome</keyword>
<reference evidence="3" key="3">
    <citation type="submission" date="2016-03" db="UniProtKB">
        <authorList>
            <consortium name="EnsemblProtists"/>
        </authorList>
    </citation>
    <scope>IDENTIFICATION</scope>
</reference>
<evidence type="ECO:0000313" key="4">
    <source>
        <dbReference type="Proteomes" id="UP000011087"/>
    </source>
</evidence>
<dbReference type="EMBL" id="JH992991">
    <property type="protein sequence ID" value="EKX47040.1"/>
    <property type="molecule type" value="Genomic_DNA"/>
</dbReference>
<reference evidence="4" key="2">
    <citation type="submission" date="2012-11" db="EMBL/GenBank/DDBJ databases">
        <authorList>
            <person name="Kuo A."/>
            <person name="Curtis B.A."/>
            <person name="Tanifuji G."/>
            <person name="Burki F."/>
            <person name="Gruber A."/>
            <person name="Irimia M."/>
            <person name="Maruyama S."/>
            <person name="Arias M.C."/>
            <person name="Ball S.G."/>
            <person name="Gile G.H."/>
            <person name="Hirakawa Y."/>
            <person name="Hopkins J.F."/>
            <person name="Rensing S.A."/>
            <person name="Schmutz J."/>
            <person name="Symeonidi A."/>
            <person name="Elias M."/>
            <person name="Eveleigh R.J."/>
            <person name="Herman E.K."/>
            <person name="Klute M.J."/>
            <person name="Nakayama T."/>
            <person name="Obornik M."/>
            <person name="Reyes-Prieto A."/>
            <person name="Armbrust E.V."/>
            <person name="Aves S.J."/>
            <person name="Beiko R.G."/>
            <person name="Coutinho P."/>
            <person name="Dacks J.B."/>
            <person name="Durnford D.G."/>
            <person name="Fast N.M."/>
            <person name="Green B.R."/>
            <person name="Grisdale C."/>
            <person name="Hempe F."/>
            <person name="Henrissat B."/>
            <person name="Hoppner M.P."/>
            <person name="Ishida K.-I."/>
            <person name="Kim E."/>
            <person name="Koreny L."/>
            <person name="Kroth P.G."/>
            <person name="Liu Y."/>
            <person name="Malik S.-B."/>
            <person name="Maier U.G."/>
            <person name="McRose D."/>
            <person name="Mock T."/>
            <person name="Neilson J.A."/>
            <person name="Onodera N.T."/>
            <person name="Poole A.M."/>
            <person name="Pritham E.J."/>
            <person name="Richards T.A."/>
            <person name="Rocap G."/>
            <person name="Roy S.W."/>
            <person name="Sarai C."/>
            <person name="Schaack S."/>
            <person name="Shirato S."/>
            <person name="Slamovits C.H."/>
            <person name="Spencer D.F."/>
            <person name="Suzuki S."/>
            <person name="Worden A.Z."/>
            <person name="Zauner S."/>
            <person name="Barry K."/>
            <person name="Bell C."/>
            <person name="Bharti A.K."/>
            <person name="Crow J.A."/>
            <person name="Grimwood J."/>
            <person name="Kramer R."/>
            <person name="Lindquist E."/>
            <person name="Lucas S."/>
            <person name="Salamov A."/>
            <person name="McFadden G.I."/>
            <person name="Lane C.E."/>
            <person name="Keeling P.J."/>
            <person name="Gray M.W."/>
            <person name="Grigoriev I.V."/>
            <person name="Archibald J.M."/>
        </authorList>
    </citation>
    <scope>NUCLEOTIDE SEQUENCE</scope>
    <source>
        <strain evidence="4">CCMP2712</strain>
    </source>
</reference>
<dbReference type="Proteomes" id="UP000011087">
    <property type="component" value="Unassembled WGS sequence"/>
</dbReference>